<comment type="similarity">
    <text evidence="1 4">Belongs to the glycerate kinase type-1 family.</text>
</comment>
<dbReference type="Proteomes" id="UP000245720">
    <property type="component" value="Unassembled WGS sequence"/>
</dbReference>
<dbReference type="PIRSF" id="PIRSF006078">
    <property type="entry name" value="GlxK"/>
    <property type="match status" value="1"/>
</dbReference>
<dbReference type="InterPro" id="IPR018193">
    <property type="entry name" value="Glyc_kinase_flavodox-like_fold"/>
</dbReference>
<dbReference type="GO" id="GO:0031388">
    <property type="term" value="P:organic acid phosphorylation"/>
    <property type="evidence" value="ECO:0007669"/>
    <property type="project" value="UniProtKB-UniRule"/>
</dbReference>
<organism evidence="5 6">
    <name type="scientific">Ruminococcus flavefaciens</name>
    <dbReference type="NCBI Taxonomy" id="1265"/>
    <lineage>
        <taxon>Bacteria</taxon>
        <taxon>Bacillati</taxon>
        <taxon>Bacillota</taxon>
        <taxon>Clostridia</taxon>
        <taxon>Eubacteriales</taxon>
        <taxon>Oscillospiraceae</taxon>
        <taxon>Ruminococcus</taxon>
    </lineage>
</organism>
<evidence type="ECO:0000313" key="6">
    <source>
        <dbReference type="Proteomes" id="UP000245720"/>
    </source>
</evidence>
<evidence type="ECO:0000256" key="4">
    <source>
        <dbReference type="PIRNR" id="PIRNR006078"/>
    </source>
</evidence>
<dbReference type="RefSeq" id="WP_109727301.1">
    <property type="nucleotide sequence ID" value="NZ_QGDI01000010.1"/>
</dbReference>
<keyword evidence="3 4" id="KW-0418">Kinase</keyword>
<dbReference type="InterPro" id="IPR018197">
    <property type="entry name" value="Glycerate_kinase_RE-like"/>
</dbReference>
<name>A0A315XZQ7_RUMFL</name>
<dbReference type="Gene3D" id="3.90.1510.10">
    <property type="entry name" value="Glycerate kinase, domain 2"/>
    <property type="match status" value="1"/>
</dbReference>
<proteinExistence type="inferred from homology"/>
<dbReference type="PANTHER" id="PTHR21599:SF0">
    <property type="entry name" value="GLYCERATE KINASE"/>
    <property type="match status" value="1"/>
</dbReference>
<dbReference type="EMBL" id="QGDI01000010">
    <property type="protein sequence ID" value="PWJ11350.1"/>
    <property type="molecule type" value="Genomic_DNA"/>
</dbReference>
<evidence type="ECO:0000256" key="1">
    <source>
        <dbReference type="ARBA" id="ARBA00006284"/>
    </source>
</evidence>
<reference evidence="5 6" key="1">
    <citation type="submission" date="2018-05" db="EMBL/GenBank/DDBJ databases">
        <title>The Hungate 1000. A catalogue of reference genomes from the rumen microbiome.</title>
        <authorList>
            <person name="Kelly W."/>
        </authorList>
    </citation>
    <scope>NUCLEOTIDE SEQUENCE [LARGE SCALE GENOMIC DNA]</scope>
    <source>
        <strain evidence="5 6">SAb67</strain>
    </source>
</reference>
<accession>A0A315XZQ7</accession>
<dbReference type="SUPFAM" id="SSF110738">
    <property type="entry name" value="Glycerate kinase I"/>
    <property type="match status" value="1"/>
</dbReference>
<dbReference type="PANTHER" id="PTHR21599">
    <property type="entry name" value="GLYCERATE KINASE"/>
    <property type="match status" value="1"/>
</dbReference>
<protein>
    <submittedName>
        <fullName evidence="5">Glycerate kinase</fullName>
    </submittedName>
</protein>
<dbReference type="GO" id="GO:0008887">
    <property type="term" value="F:glycerate kinase activity"/>
    <property type="evidence" value="ECO:0007669"/>
    <property type="project" value="UniProtKB-UniRule"/>
</dbReference>
<evidence type="ECO:0000313" key="5">
    <source>
        <dbReference type="EMBL" id="PWJ11350.1"/>
    </source>
</evidence>
<dbReference type="InterPro" id="IPR036129">
    <property type="entry name" value="Glycerate_kinase_sf"/>
</dbReference>
<sequence>MKVLIAIDSFKGSLTSLEAGRAAERGILRAMPNADVTVKPLADGGEGTAEALITGMGGRTQSVTVHDPLGREITAEYGIMPDGTAVMEMAAAAGLTLLGEEERDIMSASTCGVGEMIADAVRKGCRDFIIGIGGSATNDGGAGCLQALGFGLFDGNGAPISRGARGLADLAEITADGALHELRDCRFRVACDVKNPLCGEKGCSRVFAPQKGAAEEDIPLMDGWLGHYAETMKRTFPQADPNCEGAGAAGGMGFALMFALGAELRSGAELVMEAVAMEQAVQQADIVVTGEGCLDGQTAMGKAPAVLAALAKKYGKPVLAFGGAVGRGAELLREKGIDACFSIQTRPCTLAEAMDSRTAAENLSKTAEQVFCTVKIASS</sequence>
<dbReference type="Pfam" id="PF02595">
    <property type="entry name" value="Gly_kinase"/>
    <property type="match status" value="1"/>
</dbReference>
<gene>
    <name evidence="5" type="ORF">IE37_02574</name>
</gene>
<dbReference type="Gene3D" id="3.40.50.10350">
    <property type="entry name" value="Glycerate kinase, domain 1"/>
    <property type="match status" value="1"/>
</dbReference>
<evidence type="ECO:0000256" key="3">
    <source>
        <dbReference type="ARBA" id="ARBA00022777"/>
    </source>
</evidence>
<dbReference type="AlphaFoldDB" id="A0A315XZQ7"/>
<dbReference type="InterPro" id="IPR004381">
    <property type="entry name" value="Glycerate_kinase"/>
</dbReference>
<keyword evidence="2 4" id="KW-0808">Transferase</keyword>
<comment type="caution">
    <text evidence="5">The sequence shown here is derived from an EMBL/GenBank/DDBJ whole genome shotgun (WGS) entry which is preliminary data.</text>
</comment>
<dbReference type="OrthoDB" id="9774290at2"/>
<dbReference type="NCBIfam" id="TIGR00045">
    <property type="entry name" value="glycerate kinase"/>
    <property type="match status" value="1"/>
</dbReference>
<evidence type="ECO:0000256" key="2">
    <source>
        <dbReference type="ARBA" id="ARBA00022679"/>
    </source>
</evidence>